<evidence type="ECO:0000256" key="10">
    <source>
        <dbReference type="ARBA" id="ARBA00041355"/>
    </source>
</evidence>
<reference evidence="13 14" key="1">
    <citation type="journal article" date="2022" name="Nat. Ecol. Evol.">
        <title>A masculinizing supergene underlies an exaggerated male reproductive morph in a spider.</title>
        <authorList>
            <person name="Hendrickx F."/>
            <person name="De Corte Z."/>
            <person name="Sonet G."/>
            <person name="Van Belleghem S.M."/>
            <person name="Kostlbacher S."/>
            <person name="Vangestel C."/>
        </authorList>
    </citation>
    <scope>NUCLEOTIDE SEQUENCE [LARGE SCALE GENOMIC DNA]</scope>
    <source>
        <strain evidence="13">W744_W776</strain>
    </source>
</reference>
<evidence type="ECO:0000256" key="2">
    <source>
        <dbReference type="ARBA" id="ARBA00004496"/>
    </source>
</evidence>
<dbReference type="GO" id="GO:0071013">
    <property type="term" value="C:catalytic step 2 spliceosome"/>
    <property type="evidence" value="ECO:0007669"/>
    <property type="project" value="TreeGrafter"/>
</dbReference>
<dbReference type="PANTHER" id="PTHR10701">
    <property type="entry name" value="SMALL NUCLEAR RIBONUCLEOPROTEIN-ASSOCIATED PROTEIN B AND N"/>
    <property type="match status" value="1"/>
</dbReference>
<dbReference type="PROSITE" id="PS52002">
    <property type="entry name" value="SM"/>
    <property type="match status" value="1"/>
</dbReference>
<accession>A0AAV6VHS0</accession>
<evidence type="ECO:0000256" key="5">
    <source>
        <dbReference type="ARBA" id="ARBA00022664"/>
    </source>
</evidence>
<dbReference type="InterPro" id="IPR047575">
    <property type="entry name" value="Sm"/>
</dbReference>
<evidence type="ECO:0000313" key="14">
    <source>
        <dbReference type="Proteomes" id="UP000827092"/>
    </source>
</evidence>
<keyword evidence="4" id="KW-0963">Cytoplasm</keyword>
<dbReference type="SUPFAM" id="SSF50182">
    <property type="entry name" value="Sm-like ribonucleoproteins"/>
    <property type="match status" value="1"/>
</dbReference>
<dbReference type="InterPro" id="IPR050914">
    <property type="entry name" value="snRNP_SmB/NAA38-like"/>
</dbReference>
<evidence type="ECO:0000259" key="12">
    <source>
        <dbReference type="PROSITE" id="PS52002"/>
    </source>
</evidence>
<feature type="region of interest" description="Disordered" evidence="11">
    <location>
        <begin position="80"/>
        <end position="110"/>
    </location>
</feature>
<dbReference type="Gene3D" id="2.30.30.100">
    <property type="match status" value="1"/>
</dbReference>
<dbReference type="AlphaFoldDB" id="A0AAV6VHS0"/>
<dbReference type="EMBL" id="JAFNEN010000085">
    <property type="protein sequence ID" value="KAG8195512.1"/>
    <property type="molecule type" value="Genomic_DNA"/>
</dbReference>
<comment type="caution">
    <text evidence="13">The sequence shown here is derived from an EMBL/GenBank/DDBJ whole genome shotgun (WGS) entry which is preliminary data.</text>
</comment>
<dbReference type="GO" id="GO:0005685">
    <property type="term" value="C:U1 snRNP"/>
    <property type="evidence" value="ECO:0007669"/>
    <property type="project" value="TreeGrafter"/>
</dbReference>
<feature type="compositionally biased region" description="Basic and acidic residues" evidence="11">
    <location>
        <begin position="83"/>
        <end position="98"/>
    </location>
</feature>
<keyword evidence="6" id="KW-0694">RNA-binding</keyword>
<evidence type="ECO:0000313" key="13">
    <source>
        <dbReference type="EMBL" id="KAG8195512.1"/>
    </source>
</evidence>
<proteinExistence type="inferred from homology"/>
<dbReference type="GO" id="GO:0005737">
    <property type="term" value="C:cytoplasm"/>
    <property type="evidence" value="ECO:0007669"/>
    <property type="project" value="UniProtKB-SubCell"/>
</dbReference>
<dbReference type="GO" id="GO:0046540">
    <property type="term" value="C:U4/U6 x U5 tri-snRNP complex"/>
    <property type="evidence" value="ECO:0007669"/>
    <property type="project" value="TreeGrafter"/>
</dbReference>
<keyword evidence="9" id="KW-0687">Ribonucleoprotein</keyword>
<keyword evidence="5" id="KW-0507">mRNA processing</keyword>
<dbReference type="GO" id="GO:0005687">
    <property type="term" value="C:U4 snRNP"/>
    <property type="evidence" value="ECO:0007669"/>
    <property type="project" value="TreeGrafter"/>
</dbReference>
<dbReference type="InterPro" id="IPR010920">
    <property type="entry name" value="LSM_dom_sf"/>
</dbReference>
<dbReference type="GO" id="GO:0005682">
    <property type="term" value="C:U5 snRNP"/>
    <property type="evidence" value="ECO:0007669"/>
    <property type="project" value="TreeGrafter"/>
</dbReference>
<dbReference type="Proteomes" id="UP000827092">
    <property type="component" value="Unassembled WGS sequence"/>
</dbReference>
<comment type="similarity">
    <text evidence="3">Belongs to the snRNP SmB/SmN family.</text>
</comment>
<gene>
    <name evidence="13" type="ORF">JTE90_019501</name>
</gene>
<evidence type="ECO:0000256" key="4">
    <source>
        <dbReference type="ARBA" id="ARBA00022490"/>
    </source>
</evidence>
<evidence type="ECO:0000256" key="11">
    <source>
        <dbReference type="SAM" id="MobiDB-lite"/>
    </source>
</evidence>
<dbReference type="GO" id="GO:0071004">
    <property type="term" value="C:U2-type prespliceosome"/>
    <property type="evidence" value="ECO:0007669"/>
    <property type="project" value="TreeGrafter"/>
</dbReference>
<keyword evidence="14" id="KW-1185">Reference proteome</keyword>
<evidence type="ECO:0000256" key="9">
    <source>
        <dbReference type="ARBA" id="ARBA00023274"/>
    </source>
</evidence>
<dbReference type="Pfam" id="PF01423">
    <property type="entry name" value="LSM"/>
    <property type="match status" value="1"/>
</dbReference>
<sequence>MTVGQHNEILALLNSKMRVVLCDNRTFVGTFSAYDKFMNVVLTDAHELKKYKAKRKPPVEGKQHHDCLVIRGENIVSIIIDSDPPRPDRGDRDRDRDGGSSSRSHSRGRY</sequence>
<dbReference type="SMART" id="SM00651">
    <property type="entry name" value="Sm"/>
    <property type="match status" value="1"/>
</dbReference>
<dbReference type="InterPro" id="IPR001163">
    <property type="entry name" value="Sm_dom_euk/arc"/>
</dbReference>
<evidence type="ECO:0000256" key="8">
    <source>
        <dbReference type="ARBA" id="ARBA00023242"/>
    </source>
</evidence>
<feature type="domain" description="Sm" evidence="12">
    <location>
        <begin position="4"/>
        <end position="84"/>
    </location>
</feature>
<protein>
    <recommendedName>
        <fullName evidence="10">Sm protein B</fullName>
    </recommendedName>
</protein>
<dbReference type="GO" id="GO:0003723">
    <property type="term" value="F:RNA binding"/>
    <property type="evidence" value="ECO:0007669"/>
    <property type="project" value="UniProtKB-KW"/>
</dbReference>
<organism evidence="13 14">
    <name type="scientific">Oedothorax gibbosus</name>
    <dbReference type="NCBI Taxonomy" id="931172"/>
    <lineage>
        <taxon>Eukaryota</taxon>
        <taxon>Metazoa</taxon>
        <taxon>Ecdysozoa</taxon>
        <taxon>Arthropoda</taxon>
        <taxon>Chelicerata</taxon>
        <taxon>Arachnida</taxon>
        <taxon>Araneae</taxon>
        <taxon>Araneomorphae</taxon>
        <taxon>Entelegynae</taxon>
        <taxon>Araneoidea</taxon>
        <taxon>Linyphiidae</taxon>
        <taxon>Erigoninae</taxon>
        <taxon>Oedothorax</taxon>
    </lineage>
</organism>
<name>A0AAV6VHS0_9ARAC</name>
<keyword evidence="8" id="KW-0539">Nucleus</keyword>
<evidence type="ECO:0000256" key="3">
    <source>
        <dbReference type="ARBA" id="ARBA00009123"/>
    </source>
</evidence>
<evidence type="ECO:0000256" key="1">
    <source>
        <dbReference type="ARBA" id="ARBA00004123"/>
    </source>
</evidence>
<dbReference type="GO" id="GO:0070990">
    <property type="term" value="F:snRNP binding"/>
    <property type="evidence" value="ECO:0007669"/>
    <property type="project" value="TreeGrafter"/>
</dbReference>
<keyword evidence="7" id="KW-0508">mRNA splicing</keyword>
<dbReference type="GO" id="GO:0000398">
    <property type="term" value="P:mRNA splicing, via spliceosome"/>
    <property type="evidence" value="ECO:0007669"/>
    <property type="project" value="TreeGrafter"/>
</dbReference>
<dbReference type="GO" id="GO:0005686">
    <property type="term" value="C:U2 snRNP"/>
    <property type="evidence" value="ECO:0007669"/>
    <property type="project" value="TreeGrafter"/>
</dbReference>
<dbReference type="PANTHER" id="PTHR10701:SF0">
    <property type="entry name" value="SMALL NUCLEAR RIBONUCLEOPROTEIN-ASSOCIATED PROTEIN B"/>
    <property type="match status" value="1"/>
</dbReference>
<evidence type="ECO:0000256" key="7">
    <source>
        <dbReference type="ARBA" id="ARBA00023187"/>
    </source>
</evidence>
<comment type="subcellular location">
    <subcellularLocation>
        <location evidence="2">Cytoplasm</location>
    </subcellularLocation>
    <subcellularLocation>
        <location evidence="1">Nucleus</location>
    </subcellularLocation>
</comment>
<evidence type="ECO:0000256" key="6">
    <source>
        <dbReference type="ARBA" id="ARBA00022884"/>
    </source>
</evidence>